<proteinExistence type="predicted"/>
<evidence type="ECO:0000313" key="3">
    <source>
        <dbReference type="Proteomes" id="UP000800200"/>
    </source>
</evidence>
<feature type="compositionally biased region" description="Pro residues" evidence="1">
    <location>
        <begin position="207"/>
        <end position="221"/>
    </location>
</feature>
<evidence type="ECO:0000313" key="2">
    <source>
        <dbReference type="EMBL" id="KAF2182853.1"/>
    </source>
</evidence>
<organism evidence="2 3">
    <name type="scientific">Zopfia rhizophila CBS 207.26</name>
    <dbReference type="NCBI Taxonomy" id="1314779"/>
    <lineage>
        <taxon>Eukaryota</taxon>
        <taxon>Fungi</taxon>
        <taxon>Dikarya</taxon>
        <taxon>Ascomycota</taxon>
        <taxon>Pezizomycotina</taxon>
        <taxon>Dothideomycetes</taxon>
        <taxon>Dothideomycetes incertae sedis</taxon>
        <taxon>Zopfiaceae</taxon>
        <taxon>Zopfia</taxon>
    </lineage>
</organism>
<protein>
    <submittedName>
        <fullName evidence="2">Uncharacterized protein</fullName>
    </submittedName>
</protein>
<accession>A0A6A6DUY4</accession>
<gene>
    <name evidence="2" type="ORF">K469DRAFT_711568</name>
</gene>
<reference evidence="2" key="1">
    <citation type="journal article" date="2020" name="Stud. Mycol.">
        <title>101 Dothideomycetes genomes: a test case for predicting lifestyles and emergence of pathogens.</title>
        <authorList>
            <person name="Haridas S."/>
            <person name="Albert R."/>
            <person name="Binder M."/>
            <person name="Bloem J."/>
            <person name="Labutti K."/>
            <person name="Salamov A."/>
            <person name="Andreopoulos B."/>
            <person name="Baker S."/>
            <person name="Barry K."/>
            <person name="Bills G."/>
            <person name="Bluhm B."/>
            <person name="Cannon C."/>
            <person name="Castanera R."/>
            <person name="Culley D."/>
            <person name="Daum C."/>
            <person name="Ezra D."/>
            <person name="Gonzalez J."/>
            <person name="Henrissat B."/>
            <person name="Kuo A."/>
            <person name="Liang C."/>
            <person name="Lipzen A."/>
            <person name="Lutzoni F."/>
            <person name="Magnuson J."/>
            <person name="Mondo S."/>
            <person name="Nolan M."/>
            <person name="Ohm R."/>
            <person name="Pangilinan J."/>
            <person name="Park H.-J."/>
            <person name="Ramirez L."/>
            <person name="Alfaro M."/>
            <person name="Sun H."/>
            <person name="Tritt A."/>
            <person name="Yoshinaga Y."/>
            <person name="Zwiers L.-H."/>
            <person name="Turgeon B."/>
            <person name="Goodwin S."/>
            <person name="Spatafora J."/>
            <person name="Crous P."/>
            <person name="Grigoriev I."/>
        </authorList>
    </citation>
    <scope>NUCLEOTIDE SEQUENCE</scope>
    <source>
        <strain evidence="2">CBS 207.26</strain>
    </source>
</reference>
<dbReference type="AlphaFoldDB" id="A0A6A6DUY4"/>
<name>A0A6A6DUY4_9PEZI</name>
<evidence type="ECO:0000256" key="1">
    <source>
        <dbReference type="SAM" id="MobiDB-lite"/>
    </source>
</evidence>
<dbReference type="OrthoDB" id="3693506at2759"/>
<sequence>MGLPIPTSPMADLSKEDLPAIQNSIIQPQPLPLSSHHSQIHSTLLSHSLRRARNGISNPLPSHPNSTRIKKINDEMMTMISTPWDPKSGPACLKSVGSATWIEKTAAEPEKEKPIFPHQRYAIPSPKSPELEFLPLREGGNEERARTELPGEVHAAYEALKLHIAFEERVLRAEEERGQVRWKEASQQTQPMNPEPLPVQSDVCTQQPPPPPPPPPGPPPAEAFQNADAEIGGMDAETGPHTTVSPTFANLQLNKPAPPSGGERRESLPEDYAATTGGGRYDASRDPRRRGR</sequence>
<dbReference type="Proteomes" id="UP000800200">
    <property type="component" value="Unassembled WGS sequence"/>
</dbReference>
<feature type="region of interest" description="Disordered" evidence="1">
    <location>
        <begin position="181"/>
        <end position="292"/>
    </location>
</feature>
<dbReference type="EMBL" id="ML994646">
    <property type="protein sequence ID" value="KAF2182853.1"/>
    <property type="molecule type" value="Genomic_DNA"/>
</dbReference>
<keyword evidence="3" id="KW-1185">Reference proteome</keyword>
<feature type="compositionally biased region" description="Polar residues" evidence="1">
    <location>
        <begin position="240"/>
        <end position="253"/>
    </location>
</feature>